<protein>
    <submittedName>
        <fullName evidence="1">Uncharacterized protein</fullName>
    </submittedName>
</protein>
<keyword evidence="2" id="KW-1185">Reference proteome</keyword>
<accession>A0A1M5JPQ8</accession>
<evidence type="ECO:0000313" key="2">
    <source>
        <dbReference type="Proteomes" id="UP000184036"/>
    </source>
</evidence>
<gene>
    <name evidence="1" type="ORF">SAMN05444396_1122</name>
</gene>
<name>A0A1M5JPQ8_9FLAO</name>
<organism evidence="1 2">
    <name type="scientific">Flavobacterium segetis</name>
    <dbReference type="NCBI Taxonomy" id="271157"/>
    <lineage>
        <taxon>Bacteria</taxon>
        <taxon>Pseudomonadati</taxon>
        <taxon>Bacteroidota</taxon>
        <taxon>Flavobacteriia</taxon>
        <taxon>Flavobacteriales</taxon>
        <taxon>Flavobacteriaceae</taxon>
        <taxon>Flavobacterium</taxon>
    </lineage>
</organism>
<dbReference type="SUPFAM" id="SSF46785">
    <property type="entry name" value="Winged helix' DNA-binding domain"/>
    <property type="match status" value="1"/>
</dbReference>
<dbReference type="EMBL" id="FQWE01000012">
    <property type="protein sequence ID" value="SHG42521.1"/>
    <property type="molecule type" value="Genomic_DNA"/>
</dbReference>
<dbReference type="RefSeq" id="WP_072993686.1">
    <property type="nucleotide sequence ID" value="NZ_FQWE01000012.1"/>
</dbReference>
<dbReference type="Proteomes" id="UP000184036">
    <property type="component" value="Unassembled WGS sequence"/>
</dbReference>
<dbReference type="InterPro" id="IPR036390">
    <property type="entry name" value="WH_DNA-bd_sf"/>
</dbReference>
<dbReference type="OrthoDB" id="5196525at2"/>
<evidence type="ECO:0000313" key="1">
    <source>
        <dbReference type="EMBL" id="SHG42521.1"/>
    </source>
</evidence>
<proteinExistence type="predicted"/>
<reference evidence="2" key="1">
    <citation type="submission" date="2016-11" db="EMBL/GenBank/DDBJ databases">
        <authorList>
            <person name="Varghese N."/>
            <person name="Submissions S."/>
        </authorList>
    </citation>
    <scope>NUCLEOTIDE SEQUENCE [LARGE SCALE GENOMIC DNA]</scope>
    <source>
        <strain evidence="2">DSM 19741</strain>
    </source>
</reference>
<sequence length="712" mass="82997">MNDIKEFFKFAESLKLNQKAELTDTKGTSLISLVYTDLFPNNAINDKVNLPNTTIIIGRKGTGKSTIFQKSIEDQFDSKSAFPIYIDVKTIFDKATPTLDYNQVQYISNKEITKYLIYKNFLKEVIKEINKKIENFISSGFFSKYLLLDTAKIIRIQEELTKIDLNLKDAFEKIDINLFESIGTELEKQTINNSNVGIKLSDKPELNISDDASKTKKIKEQFSSVFLNFLNIKELIIDNFLVIKDILEVKNLYLYLDDFSEIEIEAQSIFIDWFIAPLNNLSENFIKFKIATYRGRLYLGKIDRSKIDFVHLDFFEAYNIYKNISKSEELALDYNIRLIENRASQFFKSANFYDFFDIKKDELHEILFEISMNIPRKLGYILSYCYESNLIHDQKVTKAALGNAAQRYYEEITESYFIANQYITRPFDDKINIASQINLLEKVIEKQKFNKQNINKSTSKLFDGKEQPTSHFVVNEDFAQLLNNLELNGFLSTYNKIKDKSNISSTLFALDYGLCRKHNLIYGRPKDTEKRKYYSDSRFSLNHIIREHFNSTQVFKCINGHEFNFELKKNLEMFDMSCPTCLKDGTMTKVNLSVSSEEIIQKIKRIESKSLINIDYDEFKILHSLSQFSPVSLPCKKLGELTDFSYQYVSKRIPKLIELGLVEVDSEKSLALIKDHYLLTAKAKENIIDPILERVKQKLNEIENFENLELNI</sequence>
<dbReference type="AlphaFoldDB" id="A0A1M5JPQ8"/>